<dbReference type="GO" id="GO:0005634">
    <property type="term" value="C:nucleus"/>
    <property type="evidence" value="ECO:0007669"/>
    <property type="project" value="TreeGrafter"/>
</dbReference>
<feature type="compositionally biased region" description="Low complexity" evidence="1">
    <location>
        <begin position="227"/>
        <end position="250"/>
    </location>
</feature>
<dbReference type="InterPro" id="IPR036397">
    <property type="entry name" value="RNaseH_sf"/>
</dbReference>
<dbReference type="Proteomes" id="UP000762676">
    <property type="component" value="Unassembled WGS sequence"/>
</dbReference>
<dbReference type="EMBL" id="BMAT01013845">
    <property type="protein sequence ID" value="GFS21215.1"/>
    <property type="molecule type" value="Genomic_DNA"/>
</dbReference>
<dbReference type="InterPro" id="IPR050863">
    <property type="entry name" value="CenT-Element_Derived"/>
</dbReference>
<dbReference type="Gene3D" id="3.30.420.10">
    <property type="entry name" value="Ribonuclease H-like superfamily/Ribonuclease H"/>
    <property type="match status" value="1"/>
</dbReference>
<organism evidence="3 4">
    <name type="scientific">Elysia marginata</name>
    <dbReference type="NCBI Taxonomy" id="1093978"/>
    <lineage>
        <taxon>Eukaryota</taxon>
        <taxon>Metazoa</taxon>
        <taxon>Spiralia</taxon>
        <taxon>Lophotrochozoa</taxon>
        <taxon>Mollusca</taxon>
        <taxon>Gastropoda</taxon>
        <taxon>Heterobranchia</taxon>
        <taxon>Euthyneura</taxon>
        <taxon>Panpulmonata</taxon>
        <taxon>Sacoglossa</taxon>
        <taxon>Placobranchoidea</taxon>
        <taxon>Plakobranchidae</taxon>
        <taxon>Elysia</taxon>
    </lineage>
</organism>
<evidence type="ECO:0000259" key="2">
    <source>
        <dbReference type="Pfam" id="PF03184"/>
    </source>
</evidence>
<sequence>MLPPGSVVEGHPKATGWMTRQNFLSFLEHFIKYTKPTKDSPVLLLLDNHKSHVSLDAIKFCRQDYVTMLSLPPHCSHELQPLDKTVYGPFKTFCNQASDRWCHDATNRGKPMTIHTLPSIVNYRFTHAFNQKNILSGFKSTGIYPSDRNIIPEDRFLPSYTTDRPMLGSEVTATGIPPGTPPTSSSSSGTSTPRTLGTPTATAHAPSTSTETTAAEISSKAPEETSAKTGTEATTSSSTTPTTSVPEASAVLQKTSKPIVSPFALRPFGKAAPRKQTKRKAMSSAIYTSSPMKNQLEEQMAKKNKKSKTQSC</sequence>
<feature type="compositionally biased region" description="Low complexity" evidence="1">
    <location>
        <begin position="172"/>
        <end position="216"/>
    </location>
</feature>
<dbReference type="AlphaFoldDB" id="A0AAV4JHK5"/>
<evidence type="ECO:0000313" key="4">
    <source>
        <dbReference type="Proteomes" id="UP000762676"/>
    </source>
</evidence>
<keyword evidence="4" id="KW-1185">Reference proteome</keyword>
<evidence type="ECO:0000256" key="1">
    <source>
        <dbReference type="SAM" id="MobiDB-lite"/>
    </source>
</evidence>
<gene>
    <name evidence="3" type="ORF">ElyMa_006918400</name>
</gene>
<protein>
    <submittedName>
        <fullName evidence="3">Tigger transposable element-derived protein</fullName>
    </submittedName>
</protein>
<feature type="region of interest" description="Disordered" evidence="1">
    <location>
        <begin position="153"/>
        <end position="312"/>
    </location>
</feature>
<dbReference type="PANTHER" id="PTHR19303:SF74">
    <property type="entry name" value="POGO TRANSPOSABLE ELEMENT WITH KRAB DOMAIN"/>
    <property type="match status" value="1"/>
</dbReference>
<dbReference type="InterPro" id="IPR004875">
    <property type="entry name" value="DDE_SF_endonuclease_dom"/>
</dbReference>
<feature type="domain" description="DDE-1" evidence="2">
    <location>
        <begin position="14"/>
        <end position="111"/>
    </location>
</feature>
<name>A0AAV4JHK5_9GAST</name>
<evidence type="ECO:0000313" key="3">
    <source>
        <dbReference type="EMBL" id="GFS21215.1"/>
    </source>
</evidence>
<feature type="compositionally biased region" description="Basic residues" evidence="1">
    <location>
        <begin position="272"/>
        <end position="281"/>
    </location>
</feature>
<dbReference type="GO" id="GO:0003677">
    <property type="term" value="F:DNA binding"/>
    <property type="evidence" value="ECO:0007669"/>
    <property type="project" value="TreeGrafter"/>
</dbReference>
<dbReference type="PANTHER" id="PTHR19303">
    <property type="entry name" value="TRANSPOSON"/>
    <property type="match status" value="1"/>
</dbReference>
<accession>A0AAV4JHK5</accession>
<reference evidence="3 4" key="1">
    <citation type="journal article" date="2021" name="Elife">
        <title>Chloroplast acquisition without the gene transfer in kleptoplastic sea slugs, Plakobranchus ocellatus.</title>
        <authorList>
            <person name="Maeda T."/>
            <person name="Takahashi S."/>
            <person name="Yoshida T."/>
            <person name="Shimamura S."/>
            <person name="Takaki Y."/>
            <person name="Nagai Y."/>
            <person name="Toyoda A."/>
            <person name="Suzuki Y."/>
            <person name="Arimoto A."/>
            <person name="Ishii H."/>
            <person name="Satoh N."/>
            <person name="Nishiyama T."/>
            <person name="Hasebe M."/>
            <person name="Maruyama T."/>
            <person name="Minagawa J."/>
            <person name="Obokata J."/>
            <person name="Shigenobu S."/>
        </authorList>
    </citation>
    <scope>NUCLEOTIDE SEQUENCE [LARGE SCALE GENOMIC DNA]</scope>
</reference>
<comment type="caution">
    <text evidence="3">The sequence shown here is derived from an EMBL/GenBank/DDBJ whole genome shotgun (WGS) entry which is preliminary data.</text>
</comment>
<feature type="compositionally biased region" description="Basic residues" evidence="1">
    <location>
        <begin position="302"/>
        <end position="312"/>
    </location>
</feature>
<proteinExistence type="predicted"/>
<dbReference type="Pfam" id="PF03184">
    <property type="entry name" value="DDE_1"/>
    <property type="match status" value="1"/>
</dbReference>